<evidence type="ECO:0000313" key="1">
    <source>
        <dbReference type="EMBL" id="OAD72444.1"/>
    </source>
</evidence>
<dbReference type="GO" id="GO:0003676">
    <property type="term" value="F:nucleic acid binding"/>
    <property type="evidence" value="ECO:0007669"/>
    <property type="project" value="InterPro"/>
</dbReference>
<reference evidence="2" key="1">
    <citation type="submission" date="2015-06" db="EMBL/GenBank/DDBJ databases">
        <title>Expansion of signal transduction pathways in fungi by whole-genome duplication.</title>
        <authorList>
            <consortium name="DOE Joint Genome Institute"/>
            <person name="Corrochano L.M."/>
            <person name="Kuo A."/>
            <person name="Marcet-Houben M."/>
            <person name="Polaino S."/>
            <person name="Salamov A."/>
            <person name="Villalobos J.M."/>
            <person name="Alvarez M.I."/>
            <person name="Avalos J."/>
            <person name="Benito E.P."/>
            <person name="Benoit I."/>
            <person name="Burger G."/>
            <person name="Camino L.P."/>
            <person name="Canovas D."/>
            <person name="Cerda-Olmedo E."/>
            <person name="Cheng J.-F."/>
            <person name="Dominguez A."/>
            <person name="Elias M."/>
            <person name="Eslava A.P."/>
            <person name="Glaser F."/>
            <person name="Grimwood J."/>
            <person name="Gutierrez G."/>
            <person name="Heitman J."/>
            <person name="Henrissat B."/>
            <person name="Iturriaga E.A."/>
            <person name="Lang B.F."/>
            <person name="Lavin J.L."/>
            <person name="Lee S."/>
            <person name="Li W."/>
            <person name="Lindquist E."/>
            <person name="Lopez-Garcia S."/>
            <person name="Luque E.M."/>
            <person name="Marcos A.T."/>
            <person name="Martin J."/>
            <person name="McCluskey K."/>
            <person name="Medina H.R."/>
            <person name="Miralles-Duran A."/>
            <person name="Miyazaki A."/>
            <person name="Munoz-Torres E."/>
            <person name="Oguiza J.A."/>
            <person name="Ohm R."/>
            <person name="Olmedo M."/>
            <person name="Orejas M."/>
            <person name="Ortiz-Castellanos L."/>
            <person name="Pisabarro A.G."/>
            <person name="Rodriguez-Romero J."/>
            <person name="Ruiz-Herrera J."/>
            <person name="Ruiz-Vazquez R."/>
            <person name="Sanz C."/>
            <person name="Schackwitz W."/>
            <person name="Schmutz J."/>
            <person name="Shahriari M."/>
            <person name="Shelest E."/>
            <person name="Silva-Franco F."/>
            <person name="Soanes D."/>
            <person name="Syed K."/>
            <person name="Tagua V.G."/>
            <person name="Talbot N.J."/>
            <person name="Thon M."/>
            <person name="De vries R.P."/>
            <person name="Wiebenga A."/>
            <person name="Yadav J.S."/>
            <person name="Braun E.L."/>
            <person name="Baker S."/>
            <person name="Garre V."/>
            <person name="Horwitz B."/>
            <person name="Torres-Martinez S."/>
            <person name="Idnurm A."/>
            <person name="Herrera-Estrella A."/>
            <person name="Gabaldon T."/>
            <person name="Grigoriev I.V."/>
        </authorList>
    </citation>
    <scope>NUCLEOTIDE SEQUENCE [LARGE SCALE GENOMIC DNA]</scope>
    <source>
        <strain evidence="2">NRRL 1555(-)</strain>
    </source>
</reference>
<dbReference type="InterPro" id="IPR036397">
    <property type="entry name" value="RNaseH_sf"/>
</dbReference>
<name>A0A167MC96_PHYB8</name>
<gene>
    <name evidence="1" type="ORF">PHYBLDRAFT_65515</name>
</gene>
<sequence>MTNPCRCNSKSHIKTACQNCPLSWRSMPNNKEKPSTCIFKCQISKCSRENTDQSVLRLNLKGSTDLLDHSIGHQKTFQGQLHRSLLLEQQLDIASISDVLYEWVSYACSFETQTGRDERFAAQRRCKCKGVQGTYYDLQSSIELYLQKFDLERRHMPMRSMMLMSEKKHFFCPTLTCHSLPLLLETTYRPTVLDVTSNRFIASYISSKEKWIQVEQMPGSVGFRYGGCICVKLDKDRYVQVDALDFSRATVGYEPGDQVRLWIFLGIYLDRSEVKKKIIRVTNEIQNEVFSERYIIDGRILKVVCTKCILLRLLSMISFAYDLQSKRDNLQRLDDGETSDKEKASEFWKYDSCCNIKGRIKERKNLVQTIFDVGGWDQVLTIHRLKIIHYNILEQSEIMNGKDTHEMHKKLINVRSVLGNRKDISLLHDNAQPHVAKEVKKASVTH</sequence>
<dbReference type="InParanoid" id="A0A167MC96"/>
<dbReference type="AlphaFoldDB" id="A0A167MC96"/>
<dbReference type="VEuPathDB" id="FungiDB:PHYBLDRAFT_65515"/>
<protein>
    <submittedName>
        <fullName evidence="1">Uncharacterized protein</fullName>
    </submittedName>
</protein>
<accession>A0A167MC96</accession>
<dbReference type="Proteomes" id="UP000077315">
    <property type="component" value="Unassembled WGS sequence"/>
</dbReference>
<dbReference type="Gene3D" id="3.30.420.10">
    <property type="entry name" value="Ribonuclease H-like superfamily/Ribonuclease H"/>
    <property type="match status" value="1"/>
</dbReference>
<proteinExistence type="predicted"/>
<organism evidence="1 2">
    <name type="scientific">Phycomyces blakesleeanus (strain ATCC 8743b / DSM 1359 / FGSC 10004 / NBRC 33097 / NRRL 1555)</name>
    <dbReference type="NCBI Taxonomy" id="763407"/>
    <lineage>
        <taxon>Eukaryota</taxon>
        <taxon>Fungi</taxon>
        <taxon>Fungi incertae sedis</taxon>
        <taxon>Mucoromycota</taxon>
        <taxon>Mucoromycotina</taxon>
        <taxon>Mucoromycetes</taxon>
        <taxon>Mucorales</taxon>
        <taxon>Phycomycetaceae</taxon>
        <taxon>Phycomyces</taxon>
    </lineage>
</organism>
<evidence type="ECO:0000313" key="2">
    <source>
        <dbReference type="Proteomes" id="UP000077315"/>
    </source>
</evidence>
<dbReference type="EMBL" id="KV440983">
    <property type="protein sequence ID" value="OAD72444.1"/>
    <property type="molecule type" value="Genomic_DNA"/>
</dbReference>
<dbReference type="RefSeq" id="XP_018290484.1">
    <property type="nucleotide sequence ID" value="XM_018441475.1"/>
</dbReference>
<dbReference type="GeneID" id="29002381"/>
<keyword evidence="2" id="KW-1185">Reference proteome</keyword>